<dbReference type="OrthoDB" id="674948at2759"/>
<evidence type="ECO:0000256" key="6">
    <source>
        <dbReference type="SAM" id="MobiDB-lite"/>
    </source>
</evidence>
<dbReference type="InterPro" id="IPR051882">
    <property type="entry name" value="ATF_bZIP_TF"/>
</dbReference>
<dbReference type="GO" id="GO:0000978">
    <property type="term" value="F:RNA polymerase II cis-regulatory region sequence-specific DNA binding"/>
    <property type="evidence" value="ECO:0007669"/>
    <property type="project" value="TreeGrafter"/>
</dbReference>
<evidence type="ECO:0000313" key="10">
    <source>
        <dbReference type="Proteomes" id="UP000278143"/>
    </source>
</evidence>
<dbReference type="GO" id="GO:0016020">
    <property type="term" value="C:membrane"/>
    <property type="evidence" value="ECO:0007669"/>
    <property type="project" value="UniProtKB-SubCell"/>
</dbReference>
<evidence type="ECO:0000256" key="4">
    <source>
        <dbReference type="ARBA" id="ARBA00023163"/>
    </source>
</evidence>
<comment type="subcellular location">
    <subcellularLocation>
        <location evidence="1">Membrane</location>
        <topology evidence="1">Single-pass membrane protein</topology>
    </subcellularLocation>
</comment>
<keyword evidence="5" id="KW-0539">Nucleus</keyword>
<evidence type="ECO:0000256" key="7">
    <source>
        <dbReference type="SAM" id="Phobius"/>
    </source>
</evidence>
<dbReference type="GO" id="GO:0005634">
    <property type="term" value="C:nucleus"/>
    <property type="evidence" value="ECO:0007669"/>
    <property type="project" value="TreeGrafter"/>
</dbReference>
<keyword evidence="2" id="KW-0805">Transcription regulation</keyword>
<dbReference type="SUPFAM" id="SSF57959">
    <property type="entry name" value="Leucine zipper domain"/>
    <property type="match status" value="1"/>
</dbReference>
<dbReference type="GO" id="GO:0000981">
    <property type="term" value="F:DNA-binding transcription factor activity, RNA polymerase II-specific"/>
    <property type="evidence" value="ECO:0007669"/>
    <property type="project" value="TreeGrafter"/>
</dbReference>
<feature type="compositionally biased region" description="Basic and acidic residues" evidence="6">
    <location>
        <begin position="45"/>
        <end position="63"/>
    </location>
</feature>
<feature type="region of interest" description="Disordered" evidence="6">
    <location>
        <begin position="101"/>
        <end position="122"/>
    </location>
</feature>
<keyword evidence="4" id="KW-0804">Transcription</keyword>
<evidence type="ECO:0000259" key="8">
    <source>
        <dbReference type="PROSITE" id="PS50217"/>
    </source>
</evidence>
<evidence type="ECO:0000313" key="9">
    <source>
        <dbReference type="EMBL" id="RKP23885.1"/>
    </source>
</evidence>
<reference evidence="10" key="1">
    <citation type="journal article" date="2018" name="Nat. Microbiol.">
        <title>Leveraging single-cell genomics to expand the fungal tree of life.</title>
        <authorList>
            <person name="Ahrendt S.R."/>
            <person name="Quandt C.A."/>
            <person name="Ciobanu D."/>
            <person name="Clum A."/>
            <person name="Salamov A."/>
            <person name="Andreopoulos B."/>
            <person name="Cheng J.F."/>
            <person name="Woyke T."/>
            <person name="Pelin A."/>
            <person name="Henrissat B."/>
            <person name="Reynolds N.K."/>
            <person name="Benny G.L."/>
            <person name="Smith M.E."/>
            <person name="James T.Y."/>
            <person name="Grigoriev I.V."/>
        </authorList>
    </citation>
    <scope>NUCLEOTIDE SEQUENCE [LARGE SCALE GENOMIC DNA]</scope>
    <source>
        <strain evidence="10">Benny S71-1</strain>
    </source>
</reference>
<feature type="region of interest" description="Disordered" evidence="6">
    <location>
        <begin position="39"/>
        <end position="63"/>
    </location>
</feature>
<dbReference type="InterPro" id="IPR004827">
    <property type="entry name" value="bZIP"/>
</dbReference>
<dbReference type="SMART" id="SM00338">
    <property type="entry name" value="BRLZ"/>
    <property type="match status" value="1"/>
</dbReference>
<dbReference type="Proteomes" id="UP000278143">
    <property type="component" value="Unassembled WGS sequence"/>
</dbReference>
<evidence type="ECO:0000256" key="2">
    <source>
        <dbReference type="ARBA" id="ARBA00023015"/>
    </source>
</evidence>
<dbReference type="Gene3D" id="1.20.5.170">
    <property type="match status" value="1"/>
</dbReference>
<dbReference type="InterPro" id="IPR046347">
    <property type="entry name" value="bZIP_sf"/>
</dbReference>
<accession>A0A4P9YVN9</accession>
<feature type="transmembrane region" description="Helical" evidence="7">
    <location>
        <begin position="155"/>
        <end position="176"/>
    </location>
</feature>
<keyword evidence="7" id="KW-1133">Transmembrane helix</keyword>
<gene>
    <name evidence="9" type="ORF">SYNPS1DRAFT_24034</name>
</gene>
<keyword evidence="3" id="KW-0238">DNA-binding</keyword>
<feature type="region of interest" description="Disordered" evidence="6">
    <location>
        <begin position="69"/>
        <end position="88"/>
    </location>
</feature>
<sequence length="193" mass="22051">MASDTIAQPFPVPQDEQQIVYDKRQQRLIKNRAAALMSRKRKREHLASLEHQAEELKSENDQLRAKLTEQESRVTAVERERDEAQQQLSELQRKLHELQEEMAHREQQASSHQQQQQHDSSSICRMDVEKAMQPQPQQAMGHESRMVKSTSTAGMVFMAIIFSFALLSFPVARITLPLTGGGSRNEGQPVHAQ</sequence>
<keyword evidence="10" id="KW-1185">Reference proteome</keyword>
<dbReference type="Pfam" id="PF00170">
    <property type="entry name" value="bZIP_1"/>
    <property type="match status" value="1"/>
</dbReference>
<dbReference type="AlphaFoldDB" id="A0A4P9YVN9"/>
<dbReference type="EMBL" id="KZ990607">
    <property type="protein sequence ID" value="RKP23885.1"/>
    <property type="molecule type" value="Genomic_DNA"/>
</dbReference>
<evidence type="ECO:0000256" key="3">
    <source>
        <dbReference type="ARBA" id="ARBA00023125"/>
    </source>
</evidence>
<dbReference type="PROSITE" id="PS50217">
    <property type="entry name" value="BZIP"/>
    <property type="match status" value="1"/>
</dbReference>
<dbReference type="PANTHER" id="PTHR46164:SF3">
    <property type="entry name" value="ATF6, ISOFORM C"/>
    <property type="match status" value="1"/>
</dbReference>
<dbReference type="GO" id="GO:0030968">
    <property type="term" value="P:endoplasmic reticulum unfolded protein response"/>
    <property type="evidence" value="ECO:0007669"/>
    <property type="project" value="TreeGrafter"/>
</dbReference>
<protein>
    <recommendedName>
        <fullName evidence="8">BZIP domain-containing protein</fullName>
    </recommendedName>
</protein>
<keyword evidence="7" id="KW-0812">Transmembrane</keyword>
<proteinExistence type="predicted"/>
<dbReference type="PANTHER" id="PTHR46164">
    <property type="entry name" value="ATF6, ISOFORM C"/>
    <property type="match status" value="1"/>
</dbReference>
<feature type="domain" description="BZIP" evidence="8">
    <location>
        <begin position="21"/>
        <end position="84"/>
    </location>
</feature>
<keyword evidence="7" id="KW-0472">Membrane</keyword>
<organism evidence="9 10">
    <name type="scientific">Syncephalis pseudoplumigaleata</name>
    <dbReference type="NCBI Taxonomy" id="1712513"/>
    <lineage>
        <taxon>Eukaryota</taxon>
        <taxon>Fungi</taxon>
        <taxon>Fungi incertae sedis</taxon>
        <taxon>Zoopagomycota</taxon>
        <taxon>Zoopagomycotina</taxon>
        <taxon>Zoopagomycetes</taxon>
        <taxon>Zoopagales</taxon>
        <taxon>Piptocephalidaceae</taxon>
        <taxon>Syncephalis</taxon>
    </lineage>
</organism>
<evidence type="ECO:0000256" key="1">
    <source>
        <dbReference type="ARBA" id="ARBA00004167"/>
    </source>
</evidence>
<feature type="compositionally biased region" description="Basic and acidic residues" evidence="6">
    <location>
        <begin position="69"/>
        <end position="84"/>
    </location>
</feature>
<evidence type="ECO:0000256" key="5">
    <source>
        <dbReference type="ARBA" id="ARBA00023242"/>
    </source>
</evidence>
<name>A0A4P9YVN9_9FUNG</name>
<feature type="compositionally biased region" description="Low complexity" evidence="6">
    <location>
        <begin position="108"/>
        <end position="122"/>
    </location>
</feature>